<dbReference type="GO" id="GO:0005524">
    <property type="term" value="F:ATP binding"/>
    <property type="evidence" value="ECO:0007669"/>
    <property type="project" value="InterPro"/>
</dbReference>
<evidence type="ECO:0000313" key="2">
    <source>
        <dbReference type="EMBL" id="RUR70279.1"/>
    </source>
</evidence>
<name>A0A433MR41_9BURK</name>
<organism evidence="2 3">
    <name type="scientific">Variovorax guangxiensis</name>
    <dbReference type="NCBI Taxonomy" id="1775474"/>
    <lineage>
        <taxon>Bacteria</taxon>
        <taxon>Pseudomonadati</taxon>
        <taxon>Pseudomonadota</taxon>
        <taxon>Betaproteobacteria</taxon>
        <taxon>Burkholderiales</taxon>
        <taxon>Comamonadaceae</taxon>
        <taxon>Variovorax</taxon>
    </lineage>
</organism>
<accession>A0A433MR41</accession>
<evidence type="ECO:0000259" key="1">
    <source>
        <dbReference type="PROSITE" id="PS50011"/>
    </source>
</evidence>
<dbReference type="InterPro" id="IPR011009">
    <property type="entry name" value="Kinase-like_dom_sf"/>
</dbReference>
<keyword evidence="2" id="KW-0418">Kinase</keyword>
<dbReference type="AlphaFoldDB" id="A0A433MR41"/>
<proteinExistence type="predicted"/>
<dbReference type="EMBL" id="RXFT01000012">
    <property type="protein sequence ID" value="RUR70279.1"/>
    <property type="molecule type" value="Genomic_DNA"/>
</dbReference>
<feature type="domain" description="Protein kinase" evidence="1">
    <location>
        <begin position="70"/>
        <end position="331"/>
    </location>
</feature>
<dbReference type="PROSITE" id="PS50011">
    <property type="entry name" value="PROTEIN_KINASE_DOM"/>
    <property type="match status" value="1"/>
</dbReference>
<reference evidence="2 3" key="1">
    <citation type="submission" date="2018-12" db="EMBL/GenBank/DDBJ databases">
        <title>The genome sequences of Variovorax guangxiensis DSM 27352.</title>
        <authorList>
            <person name="Gao J."/>
            <person name="Sun J."/>
        </authorList>
    </citation>
    <scope>NUCLEOTIDE SEQUENCE [LARGE SCALE GENOMIC DNA]</scope>
    <source>
        <strain evidence="2 3">DSM 27352</strain>
    </source>
</reference>
<dbReference type="OrthoDB" id="4368010at2"/>
<sequence length="331" mass="35487">MLSLQALSCPQCSAPLPRAARWRTVNCSYCGATVVRGQEIVERESFRAAWRRANADVPGGRVLAWRGGRYRVLAPLATGEHSDVLLAERLGALPERVTFKLARESSADGVLQREFTVLQTLQDLSVPGAAYFTRRLPQPLAIGVAEGLASAMSDGSRQALVLRHPTGFWGSLQDVRQANPQGIDPRHAVWIWRRMLEVLAFVHGAGWTHRELSPSHALVHPRDHGVLLIGWSRAQQATGPAHDAAVTRDLMQSAWAVRAVLHGAAAGEPGLGAHTPAPLAALLRECSEDAAACGRLGAQGIEQALSAASREAFGAPRFVHFDPALAPHAGA</sequence>
<comment type="caution">
    <text evidence="2">The sequence shown here is derived from an EMBL/GenBank/DDBJ whole genome shotgun (WGS) entry which is preliminary data.</text>
</comment>
<dbReference type="GO" id="GO:0004672">
    <property type="term" value="F:protein kinase activity"/>
    <property type="evidence" value="ECO:0007669"/>
    <property type="project" value="InterPro"/>
</dbReference>
<dbReference type="Proteomes" id="UP000281118">
    <property type="component" value="Unassembled WGS sequence"/>
</dbReference>
<dbReference type="Gene3D" id="1.10.510.10">
    <property type="entry name" value="Transferase(Phosphotransferase) domain 1"/>
    <property type="match status" value="1"/>
</dbReference>
<evidence type="ECO:0000313" key="3">
    <source>
        <dbReference type="Proteomes" id="UP000281118"/>
    </source>
</evidence>
<protein>
    <submittedName>
        <fullName evidence="2">Protein kinase family protein</fullName>
    </submittedName>
</protein>
<keyword evidence="2" id="KW-0808">Transferase</keyword>
<dbReference type="InterPro" id="IPR000719">
    <property type="entry name" value="Prot_kinase_dom"/>
</dbReference>
<dbReference type="SUPFAM" id="SSF56112">
    <property type="entry name" value="Protein kinase-like (PK-like)"/>
    <property type="match status" value="1"/>
</dbReference>
<dbReference type="Gene3D" id="3.30.200.20">
    <property type="entry name" value="Phosphorylase Kinase, domain 1"/>
    <property type="match status" value="1"/>
</dbReference>
<dbReference type="RefSeq" id="WP_126024373.1">
    <property type="nucleotide sequence ID" value="NZ_RXFT01000012.1"/>
</dbReference>
<gene>
    <name evidence="2" type="ORF">EJP67_24800</name>
</gene>